<dbReference type="EMBL" id="BK014682">
    <property type="protein sequence ID" value="DAD67629.1"/>
    <property type="molecule type" value="Genomic_DNA"/>
</dbReference>
<protein>
    <submittedName>
        <fullName evidence="1">Major capsid protein</fullName>
    </submittedName>
</protein>
<name>A0A8S5LC97_9CAUD</name>
<reference evidence="1" key="1">
    <citation type="journal article" date="2021" name="Proc. Natl. Acad. Sci. U.S.A.">
        <title>A Catalog of Tens of Thousands of Viruses from Human Metagenomes Reveals Hidden Associations with Chronic Diseases.</title>
        <authorList>
            <person name="Tisza M.J."/>
            <person name="Buck C.B."/>
        </authorList>
    </citation>
    <scope>NUCLEOTIDE SEQUENCE</scope>
    <source>
        <strain evidence="1">CtYKh4</strain>
    </source>
</reference>
<organism evidence="1">
    <name type="scientific">Siphoviridae sp. ctYKh4</name>
    <dbReference type="NCBI Taxonomy" id="2823586"/>
    <lineage>
        <taxon>Viruses</taxon>
        <taxon>Duplodnaviria</taxon>
        <taxon>Heunggongvirae</taxon>
        <taxon>Uroviricota</taxon>
        <taxon>Caudoviricetes</taxon>
    </lineage>
</organism>
<accession>A0A8S5LC97</accession>
<proteinExistence type="predicted"/>
<evidence type="ECO:0000313" key="1">
    <source>
        <dbReference type="EMBL" id="DAD67629.1"/>
    </source>
</evidence>
<sequence length="397" mass="42342">MAKFDSKSFNPQAFGAYVNRIPNVTKNELAKSGAVGSNEQAKAALANQTGSLYARIPYFGRIDGSTSQNNDGATNITSTGTTTYEQGFIVASRMDSWTERSFSKNITAGVDFMDNVAAQIADYKMDVRQAMLLAILKGVFSMKQDTSVAGKAAKEFLAKHVYDITVKGAEAGLVGSATLNKAIQQACGDNKNIFKLVIMHSEVATNLENIKLLKYMTQTDGDGIERELALATWNGRLVLIDDNMPSESGYYAASANDEGAMQIKASGATGSAEINLADVKKGAFYPDGAAADQYVVAGDKYTTYTLGDGAIILDDIGDAVPYEMSRDPKTNGGQDTLYVRDRYICGVDGISFEKPASITASASNTDLANGDNWNIINDGTKAIPHKAIAIAKIVSRG</sequence>